<dbReference type="EMBL" id="JAYXHS010000002">
    <property type="protein sequence ID" value="MEC5387007.1"/>
    <property type="molecule type" value="Genomic_DNA"/>
</dbReference>
<feature type="domain" description="Flagellin C-terminal" evidence="4">
    <location>
        <begin position="55"/>
        <end position="140"/>
    </location>
</feature>
<evidence type="ECO:0000313" key="6">
    <source>
        <dbReference type="Proteomes" id="UP001331561"/>
    </source>
</evidence>
<evidence type="ECO:0000259" key="4">
    <source>
        <dbReference type="Pfam" id="PF00700"/>
    </source>
</evidence>
<gene>
    <name evidence="5" type="ORF">VVD49_14840</name>
</gene>
<reference evidence="5 6" key="1">
    <citation type="submission" date="2024-01" db="EMBL/GenBank/DDBJ databases">
        <title>Uliginosibacterium soil sp. nov.</title>
        <authorList>
            <person name="Lv Y."/>
        </authorList>
    </citation>
    <scope>NUCLEOTIDE SEQUENCE [LARGE SCALE GENOMIC DNA]</scope>
    <source>
        <strain evidence="5 6">H3</strain>
    </source>
</reference>
<dbReference type="InterPro" id="IPR001492">
    <property type="entry name" value="Flagellin"/>
</dbReference>
<feature type="non-terminal residue" evidence="5">
    <location>
        <position position="1"/>
    </location>
</feature>
<dbReference type="Proteomes" id="UP001331561">
    <property type="component" value="Unassembled WGS sequence"/>
</dbReference>
<proteinExistence type="inferred from homology"/>
<dbReference type="InterPro" id="IPR042187">
    <property type="entry name" value="Flagellin_C_sub2"/>
</dbReference>
<protein>
    <submittedName>
        <fullName evidence="5">Flagellin</fullName>
    </submittedName>
</protein>
<comment type="subcellular location">
    <subcellularLocation>
        <location evidence="1">Bacterial flagellum</location>
    </subcellularLocation>
</comment>
<keyword evidence="6" id="KW-1185">Reference proteome</keyword>
<evidence type="ECO:0000256" key="2">
    <source>
        <dbReference type="ARBA" id="ARBA00005709"/>
    </source>
</evidence>
<dbReference type="RefSeq" id="WP_327599956.1">
    <property type="nucleotide sequence ID" value="NZ_JAYXHS010000002.1"/>
</dbReference>
<name>A0ABU6K693_9RHOO</name>
<keyword evidence="5" id="KW-0966">Cell projection</keyword>
<sequence length="141" mass="14491">VNLLNSGSTLTFQVGAGTTTNDQITVSTTDIRASTLAIDSASIQISAASLALAAITNLDSAINTITTTRARFGAALNRTSAVVSSLQVAVENQSAARGRIVDADFASETANLSRSQILQQAGTAMLAQANSLPQQVLSLLR</sequence>
<comment type="similarity">
    <text evidence="2">Belongs to the bacterial flagellin family.</text>
</comment>
<dbReference type="Gene3D" id="6.10.10.10">
    <property type="entry name" value="Flagellar export chaperone, C-terminal domain"/>
    <property type="match status" value="1"/>
</dbReference>
<evidence type="ECO:0000313" key="5">
    <source>
        <dbReference type="EMBL" id="MEC5387007.1"/>
    </source>
</evidence>
<dbReference type="SUPFAM" id="SSF64518">
    <property type="entry name" value="Phase 1 flagellin"/>
    <property type="match status" value="1"/>
</dbReference>
<accession>A0ABU6K693</accession>
<keyword evidence="5" id="KW-0969">Cilium</keyword>
<keyword evidence="3" id="KW-0975">Bacterial flagellum</keyword>
<evidence type="ECO:0000256" key="3">
    <source>
        <dbReference type="ARBA" id="ARBA00023143"/>
    </source>
</evidence>
<dbReference type="PANTHER" id="PTHR42792">
    <property type="entry name" value="FLAGELLIN"/>
    <property type="match status" value="1"/>
</dbReference>
<evidence type="ECO:0000256" key="1">
    <source>
        <dbReference type="ARBA" id="ARBA00004365"/>
    </source>
</evidence>
<dbReference type="Pfam" id="PF00700">
    <property type="entry name" value="Flagellin_C"/>
    <property type="match status" value="1"/>
</dbReference>
<comment type="caution">
    <text evidence="5">The sequence shown here is derived from an EMBL/GenBank/DDBJ whole genome shotgun (WGS) entry which is preliminary data.</text>
</comment>
<organism evidence="5 6">
    <name type="scientific">Uliginosibacterium silvisoli</name>
    <dbReference type="NCBI Taxonomy" id="3114758"/>
    <lineage>
        <taxon>Bacteria</taxon>
        <taxon>Pseudomonadati</taxon>
        <taxon>Pseudomonadota</taxon>
        <taxon>Betaproteobacteria</taxon>
        <taxon>Rhodocyclales</taxon>
        <taxon>Zoogloeaceae</taxon>
        <taxon>Uliginosibacterium</taxon>
    </lineage>
</organism>
<dbReference type="Gene3D" id="1.20.1330.10">
    <property type="entry name" value="f41 fragment of flagellin, N-terminal domain"/>
    <property type="match status" value="1"/>
</dbReference>
<dbReference type="PANTHER" id="PTHR42792:SF2">
    <property type="entry name" value="FLAGELLIN"/>
    <property type="match status" value="1"/>
</dbReference>
<dbReference type="InterPro" id="IPR046358">
    <property type="entry name" value="Flagellin_C"/>
</dbReference>
<keyword evidence="5" id="KW-0282">Flagellum</keyword>